<evidence type="ECO:0000313" key="2">
    <source>
        <dbReference type="Proteomes" id="UP001064048"/>
    </source>
</evidence>
<accession>A0ACC0K130</accession>
<evidence type="ECO:0000313" key="1">
    <source>
        <dbReference type="EMBL" id="KAI8430098.1"/>
    </source>
</evidence>
<sequence length="131" mass="15011">MNRTHNSNDEDSAREISCHVDGGAGRKQGQQITIDVLEKYRPLFKHLNGKQIARLNLTDDRIVTYIGTHPELNRHQVGIVASKYMKLNPNWSQPKYLNIMNNLLCGVPMTYIRKISDHTFLQLAHQKTASE</sequence>
<name>A0ACC0K130_CHOFU</name>
<reference evidence="1 2" key="1">
    <citation type="journal article" date="2022" name="Genome Biol. Evol.">
        <title>The Spruce Budworm Genome: Reconstructing the Evolutionary History of Antifreeze Proteins.</title>
        <authorList>
            <person name="Beliveau C."/>
            <person name="Gagne P."/>
            <person name="Picq S."/>
            <person name="Vernygora O."/>
            <person name="Keeling C.I."/>
            <person name="Pinkney K."/>
            <person name="Doucet D."/>
            <person name="Wen F."/>
            <person name="Johnston J.S."/>
            <person name="Maaroufi H."/>
            <person name="Boyle B."/>
            <person name="Laroche J."/>
            <person name="Dewar K."/>
            <person name="Juretic N."/>
            <person name="Blackburn G."/>
            <person name="Nisole A."/>
            <person name="Brunet B."/>
            <person name="Brandao M."/>
            <person name="Lumley L."/>
            <person name="Duan J."/>
            <person name="Quan G."/>
            <person name="Lucarotti C.J."/>
            <person name="Roe A.D."/>
            <person name="Sperling F.A.H."/>
            <person name="Levesque R.C."/>
            <person name="Cusson M."/>
        </authorList>
    </citation>
    <scope>NUCLEOTIDE SEQUENCE [LARGE SCALE GENOMIC DNA]</scope>
    <source>
        <strain evidence="1">Glfc:IPQL:Cfum</strain>
    </source>
</reference>
<proteinExistence type="predicted"/>
<gene>
    <name evidence="1" type="ORF">MSG28_000519</name>
</gene>
<protein>
    <submittedName>
        <fullName evidence="1">Uncharacterized protein</fullName>
    </submittedName>
</protein>
<organism evidence="1 2">
    <name type="scientific">Choristoneura fumiferana</name>
    <name type="common">Spruce budworm moth</name>
    <name type="synonym">Archips fumiferana</name>
    <dbReference type="NCBI Taxonomy" id="7141"/>
    <lineage>
        <taxon>Eukaryota</taxon>
        <taxon>Metazoa</taxon>
        <taxon>Ecdysozoa</taxon>
        <taxon>Arthropoda</taxon>
        <taxon>Hexapoda</taxon>
        <taxon>Insecta</taxon>
        <taxon>Pterygota</taxon>
        <taxon>Neoptera</taxon>
        <taxon>Endopterygota</taxon>
        <taxon>Lepidoptera</taxon>
        <taxon>Glossata</taxon>
        <taxon>Ditrysia</taxon>
        <taxon>Tortricoidea</taxon>
        <taxon>Tortricidae</taxon>
        <taxon>Tortricinae</taxon>
        <taxon>Choristoneura</taxon>
    </lineage>
</organism>
<dbReference type="EMBL" id="CM046131">
    <property type="protein sequence ID" value="KAI8430098.1"/>
    <property type="molecule type" value="Genomic_DNA"/>
</dbReference>
<comment type="caution">
    <text evidence="1">The sequence shown here is derived from an EMBL/GenBank/DDBJ whole genome shotgun (WGS) entry which is preliminary data.</text>
</comment>
<keyword evidence="2" id="KW-1185">Reference proteome</keyword>
<dbReference type="Proteomes" id="UP001064048">
    <property type="component" value="Chromosome Z"/>
</dbReference>